<dbReference type="Proteomes" id="UP000245720">
    <property type="component" value="Unassembled WGS sequence"/>
</dbReference>
<sequence>MKKYDISQKINFKTGTYELNSDANFNYQLNRVIMWDGGDADEVAAVSHSIRTSSDWVNAMEKLAEKAHADGRTENEIAYLRMSEFFIYDTDPKKKQRYEEARELFYEYYSDYFDKGIVKRYEVPYEGGYLPVMVTKTNGRSKGNILLHGGNDSYFEELFFPMLYLAENGFDVYLYEGPGQGGVLRLQNMKFTHKWERPTKAVLNFFKLKDVTIVGASLGGYLAPRAAAFDKRIKRVVGWSIFPDFFDVVICDHPKPVRDIIDFMFRMGMDSAMNKLYTKMMEKEEIVKWNLLHGMYAYDAKTPSDYVRKIRKFTLKGIADRIDQDVLIIGANKDHFIMPYLFHEEYDMLQNARSLTLRLLTDKQDAGAHCNVGNSKLVLDSIIKWIECCT</sequence>
<dbReference type="Gene3D" id="3.40.50.1820">
    <property type="entry name" value="alpha/beta hydrolase"/>
    <property type="match status" value="1"/>
</dbReference>
<dbReference type="GO" id="GO:0016787">
    <property type="term" value="F:hydrolase activity"/>
    <property type="evidence" value="ECO:0007669"/>
    <property type="project" value="UniProtKB-KW"/>
</dbReference>
<feature type="domain" description="AB hydrolase-1" evidence="1">
    <location>
        <begin position="145"/>
        <end position="352"/>
    </location>
</feature>
<dbReference type="RefSeq" id="WP_109726642.1">
    <property type="nucleotide sequence ID" value="NZ_QGDI01000007.1"/>
</dbReference>
<evidence type="ECO:0000313" key="2">
    <source>
        <dbReference type="EMBL" id="PWJ12185.1"/>
    </source>
</evidence>
<protein>
    <submittedName>
        <fullName evidence="2">Alpha/beta hydrolase family protein</fullName>
    </submittedName>
</protein>
<dbReference type="InterPro" id="IPR029058">
    <property type="entry name" value="AB_hydrolase_fold"/>
</dbReference>
<comment type="caution">
    <text evidence="2">The sequence shown here is derived from an EMBL/GenBank/DDBJ whole genome shotgun (WGS) entry which is preliminary data.</text>
</comment>
<dbReference type="SUPFAM" id="SSF53474">
    <property type="entry name" value="alpha/beta-Hydrolases"/>
    <property type="match status" value="1"/>
</dbReference>
<accession>A0A315Y165</accession>
<dbReference type="OrthoDB" id="9812921at2"/>
<dbReference type="InterPro" id="IPR000073">
    <property type="entry name" value="AB_hydrolase_1"/>
</dbReference>
<gene>
    <name evidence="2" type="ORF">IE37_01875</name>
</gene>
<reference evidence="2 3" key="1">
    <citation type="submission" date="2018-05" db="EMBL/GenBank/DDBJ databases">
        <title>The Hungate 1000. A catalogue of reference genomes from the rumen microbiome.</title>
        <authorList>
            <person name="Kelly W."/>
        </authorList>
    </citation>
    <scope>NUCLEOTIDE SEQUENCE [LARGE SCALE GENOMIC DNA]</scope>
    <source>
        <strain evidence="2 3">SAb67</strain>
    </source>
</reference>
<proteinExistence type="predicted"/>
<organism evidence="2 3">
    <name type="scientific">Ruminococcus flavefaciens</name>
    <dbReference type="NCBI Taxonomy" id="1265"/>
    <lineage>
        <taxon>Bacteria</taxon>
        <taxon>Bacillati</taxon>
        <taxon>Bacillota</taxon>
        <taxon>Clostridia</taxon>
        <taxon>Eubacteriales</taxon>
        <taxon>Oscillospiraceae</taxon>
        <taxon>Ruminococcus</taxon>
    </lineage>
</organism>
<evidence type="ECO:0000313" key="3">
    <source>
        <dbReference type="Proteomes" id="UP000245720"/>
    </source>
</evidence>
<dbReference type="EMBL" id="QGDI01000007">
    <property type="protein sequence ID" value="PWJ12185.1"/>
    <property type="molecule type" value="Genomic_DNA"/>
</dbReference>
<evidence type="ECO:0000259" key="1">
    <source>
        <dbReference type="Pfam" id="PF12697"/>
    </source>
</evidence>
<keyword evidence="2" id="KW-0378">Hydrolase</keyword>
<name>A0A315Y165_RUMFL</name>
<dbReference type="AlphaFoldDB" id="A0A315Y165"/>
<dbReference type="Pfam" id="PF12697">
    <property type="entry name" value="Abhydrolase_6"/>
    <property type="match status" value="1"/>
</dbReference>